<name>S4N0T9_9ACTN</name>
<reference evidence="1 2" key="1">
    <citation type="submission" date="2013-02" db="EMBL/GenBank/DDBJ databases">
        <title>Draft Genome Sequence of Streptomyces afghaniensis, Which Produces Compounds of the Julimycin B-Complex.</title>
        <authorList>
            <person name="Gruening B.A."/>
            <person name="Praeg A."/>
            <person name="Erxleben A."/>
            <person name="Guenther S."/>
            <person name="Fiedler H.-P."/>
            <person name="Goodfellow M."/>
            <person name="Mueller M."/>
        </authorList>
    </citation>
    <scope>NUCLEOTIDE SEQUENCE [LARGE SCALE GENOMIC DNA]</scope>
    <source>
        <strain evidence="1 2">772</strain>
    </source>
</reference>
<keyword evidence="2" id="KW-1185">Reference proteome</keyword>
<gene>
    <name evidence="1" type="ORF">STAFG_0727</name>
</gene>
<comment type="caution">
    <text evidence="1">The sequence shown here is derived from an EMBL/GenBank/DDBJ whole genome shotgun (WGS) entry which is preliminary data.</text>
</comment>
<protein>
    <submittedName>
        <fullName evidence="1">Uncharacterized protein</fullName>
    </submittedName>
</protein>
<dbReference type="HOGENOM" id="CLU_2481830_0_0_11"/>
<dbReference type="EMBL" id="AOPY01001274">
    <property type="protein sequence ID" value="EPJ42210.1"/>
    <property type="molecule type" value="Genomic_DNA"/>
</dbReference>
<evidence type="ECO:0000313" key="2">
    <source>
        <dbReference type="Proteomes" id="UP000015001"/>
    </source>
</evidence>
<evidence type="ECO:0000313" key="1">
    <source>
        <dbReference type="EMBL" id="EPJ42210.1"/>
    </source>
</evidence>
<proteinExistence type="predicted"/>
<dbReference type="Proteomes" id="UP000015001">
    <property type="component" value="Unassembled WGS sequence"/>
</dbReference>
<organism evidence="1 2">
    <name type="scientific">Streptomyces afghaniensis 772</name>
    <dbReference type="NCBI Taxonomy" id="1283301"/>
    <lineage>
        <taxon>Bacteria</taxon>
        <taxon>Bacillati</taxon>
        <taxon>Actinomycetota</taxon>
        <taxon>Actinomycetes</taxon>
        <taxon>Kitasatosporales</taxon>
        <taxon>Streptomycetaceae</taxon>
        <taxon>Streptomyces</taxon>
    </lineage>
</organism>
<sequence>MPGRHSHAWDVTDQQRTELIGSLVTLRRIQALQQRLDAGMPGGFLADPHPLHLGRVSSFQSSGGLVKPLEFRPLPLGVAPCEPARHR</sequence>
<dbReference type="AlphaFoldDB" id="S4N0T9"/>
<accession>S4N0T9</accession>